<evidence type="ECO:0000256" key="4">
    <source>
        <dbReference type="ARBA" id="ARBA00022840"/>
    </source>
</evidence>
<dbReference type="InterPro" id="IPR000719">
    <property type="entry name" value="Prot_kinase_dom"/>
</dbReference>
<keyword evidence="4 5" id="KW-0067">ATP-binding</keyword>
<dbReference type="AlphaFoldDB" id="Q0RNK6"/>
<evidence type="ECO:0000256" key="6">
    <source>
        <dbReference type="SAM" id="MobiDB-lite"/>
    </source>
</evidence>
<keyword evidence="9" id="KW-1185">Reference proteome</keyword>
<dbReference type="Pfam" id="PF00069">
    <property type="entry name" value="Pkinase"/>
    <property type="match status" value="1"/>
</dbReference>
<evidence type="ECO:0000256" key="2">
    <source>
        <dbReference type="ARBA" id="ARBA00022741"/>
    </source>
</evidence>
<dbReference type="InterPro" id="IPR008271">
    <property type="entry name" value="Ser/Thr_kinase_AS"/>
</dbReference>
<dbReference type="EMBL" id="CT573213">
    <property type="protein sequence ID" value="CAJ60881.1"/>
    <property type="molecule type" value="Genomic_DNA"/>
</dbReference>
<sequence length="542" mass="54472">MGPYRLTARLGSGGMGIVYLGEDAAGRRSAVKVLRDEHAGDQLFLRRFAREVRAAAAVDSPRVARLVDADPEAETPWLATEYIEGPTLTAEVGRNGPLSAAALQTLAVELAMALVAIHGAGVVHRDLKPGNVMLAEDGAKVIDFGIAAGVPGTVTVTGVVLGSVGYMAPELLTTTGTPGPAADVFSWALTLAFAASGRPPFGEGPLQAMLLRTLHDNVPVDGLPNRLGKVVSKALDKRPDRRPTARQLLDRLPAVPLPPAAALSPATTATAATTATTATAAAAAAAAAAATKAVLLPLDATTGLDGTQAHPSPAGARSPVDRGRRAALAAPVLALLPTLRPVHRRGIAATATVLAAAGAITAVLVAAPGETARSTASTPPSPTGAAARPAAVTPTPVPPAASSAAPSPASVLLVGATATRPLPLSTGPRPTAAGAAAAPAVEPAVARVVPAVRPRPAGTRPNTTPPRGPSGRVDSPSTCAEPDARRLLPWLGADGRCVPIIFGQPERATREQAGDQHARTSRSQWPRTSGHGGDGHGGGGRG</sequence>
<keyword evidence="3 8" id="KW-0418">Kinase</keyword>
<dbReference type="KEGG" id="fal:FRAAL2232"/>
<dbReference type="PANTHER" id="PTHR43289:SF34">
    <property type="entry name" value="SERINE_THREONINE-PROTEIN KINASE YBDM-RELATED"/>
    <property type="match status" value="1"/>
</dbReference>
<evidence type="ECO:0000256" key="5">
    <source>
        <dbReference type="PROSITE-ProRule" id="PRU10141"/>
    </source>
</evidence>
<evidence type="ECO:0000256" key="3">
    <source>
        <dbReference type="ARBA" id="ARBA00022777"/>
    </source>
</evidence>
<gene>
    <name evidence="8" type="ordered locus">FRAAL2232</name>
</gene>
<protein>
    <submittedName>
        <fullName evidence="8">Serine-threonine protein kinase</fullName>
        <ecNumber evidence="8">2.7.1.-</ecNumber>
    </submittedName>
</protein>
<dbReference type="EC" id="2.7.1.-" evidence="8"/>
<dbReference type="CDD" id="cd14014">
    <property type="entry name" value="STKc_PknB_like"/>
    <property type="match status" value="1"/>
</dbReference>
<keyword evidence="2 5" id="KW-0547">Nucleotide-binding</keyword>
<dbReference type="GO" id="GO:0004674">
    <property type="term" value="F:protein serine/threonine kinase activity"/>
    <property type="evidence" value="ECO:0007669"/>
    <property type="project" value="TreeGrafter"/>
</dbReference>
<feature type="compositionally biased region" description="Low complexity" evidence="6">
    <location>
        <begin position="426"/>
        <end position="462"/>
    </location>
</feature>
<proteinExistence type="predicted"/>
<feature type="domain" description="Protein kinase" evidence="7">
    <location>
        <begin position="4"/>
        <end position="255"/>
    </location>
</feature>
<organism evidence="8 9">
    <name type="scientific">Frankia alni (strain DSM 45986 / CECT 9034 / ACN14a)</name>
    <dbReference type="NCBI Taxonomy" id="326424"/>
    <lineage>
        <taxon>Bacteria</taxon>
        <taxon>Bacillati</taxon>
        <taxon>Actinomycetota</taxon>
        <taxon>Actinomycetes</taxon>
        <taxon>Frankiales</taxon>
        <taxon>Frankiaceae</taxon>
        <taxon>Frankia</taxon>
    </lineage>
</organism>
<feature type="region of interest" description="Disordered" evidence="6">
    <location>
        <begin position="371"/>
        <end position="406"/>
    </location>
</feature>
<evidence type="ECO:0000313" key="8">
    <source>
        <dbReference type="EMBL" id="CAJ60881.1"/>
    </source>
</evidence>
<dbReference type="PANTHER" id="PTHR43289">
    <property type="entry name" value="MITOGEN-ACTIVATED PROTEIN KINASE KINASE KINASE 20-RELATED"/>
    <property type="match status" value="1"/>
</dbReference>
<feature type="binding site" evidence="5">
    <location>
        <position position="32"/>
    </location>
    <ligand>
        <name>ATP</name>
        <dbReference type="ChEBI" id="CHEBI:30616"/>
    </ligand>
</feature>
<feature type="region of interest" description="Disordered" evidence="6">
    <location>
        <begin position="422"/>
        <end position="480"/>
    </location>
</feature>
<dbReference type="GO" id="GO:0005524">
    <property type="term" value="F:ATP binding"/>
    <property type="evidence" value="ECO:0007669"/>
    <property type="project" value="UniProtKB-UniRule"/>
</dbReference>
<keyword evidence="1 8" id="KW-0808">Transferase</keyword>
<dbReference type="SUPFAM" id="SSF56112">
    <property type="entry name" value="Protein kinase-like (PK-like)"/>
    <property type="match status" value="1"/>
</dbReference>
<name>Q0RNK6_FRAAA</name>
<dbReference type="Gene3D" id="1.10.510.10">
    <property type="entry name" value="Transferase(Phosphotransferase) domain 1"/>
    <property type="match status" value="1"/>
</dbReference>
<dbReference type="InterPro" id="IPR011009">
    <property type="entry name" value="Kinase-like_dom_sf"/>
</dbReference>
<dbReference type="PROSITE" id="PS50011">
    <property type="entry name" value="PROTEIN_KINASE_DOM"/>
    <property type="match status" value="1"/>
</dbReference>
<dbReference type="PROSITE" id="PS00108">
    <property type="entry name" value="PROTEIN_KINASE_ST"/>
    <property type="match status" value="1"/>
</dbReference>
<dbReference type="HOGENOM" id="CLU_000288_63_44_11"/>
<dbReference type="PROSITE" id="PS00107">
    <property type="entry name" value="PROTEIN_KINASE_ATP"/>
    <property type="match status" value="1"/>
</dbReference>
<dbReference type="InterPro" id="IPR017441">
    <property type="entry name" value="Protein_kinase_ATP_BS"/>
</dbReference>
<feature type="compositionally biased region" description="Basic and acidic residues" evidence="6">
    <location>
        <begin position="507"/>
        <end position="518"/>
    </location>
</feature>
<dbReference type="Proteomes" id="UP000000657">
    <property type="component" value="Chromosome"/>
</dbReference>
<dbReference type="STRING" id="326424.FRAAL2232"/>
<evidence type="ECO:0000256" key="1">
    <source>
        <dbReference type="ARBA" id="ARBA00022679"/>
    </source>
</evidence>
<feature type="compositionally biased region" description="Gly residues" evidence="6">
    <location>
        <begin position="530"/>
        <end position="542"/>
    </location>
</feature>
<dbReference type="Gene3D" id="3.30.200.20">
    <property type="entry name" value="Phosphorylase Kinase, domain 1"/>
    <property type="match status" value="1"/>
</dbReference>
<evidence type="ECO:0000259" key="7">
    <source>
        <dbReference type="PROSITE" id="PS50011"/>
    </source>
</evidence>
<feature type="region of interest" description="Disordered" evidence="6">
    <location>
        <begin position="505"/>
        <end position="542"/>
    </location>
</feature>
<dbReference type="SMART" id="SM00220">
    <property type="entry name" value="S_TKc"/>
    <property type="match status" value="1"/>
</dbReference>
<accession>Q0RNK6</accession>
<dbReference type="eggNOG" id="COG0515">
    <property type="taxonomic scope" value="Bacteria"/>
</dbReference>
<evidence type="ECO:0000313" key="9">
    <source>
        <dbReference type="Proteomes" id="UP000000657"/>
    </source>
</evidence>
<reference evidence="8 9" key="1">
    <citation type="journal article" date="2007" name="Genome Res.">
        <title>Genome characteristics of facultatively symbiotic Frankia sp. strains reflect host range and host plant biogeography.</title>
        <authorList>
            <person name="Normand P."/>
            <person name="Lapierre P."/>
            <person name="Tisa L.S."/>
            <person name="Gogarten J.P."/>
            <person name="Alloisio N."/>
            <person name="Bagnarol E."/>
            <person name="Bassi C.A."/>
            <person name="Berry A.M."/>
            <person name="Bickhart D.M."/>
            <person name="Choisne N."/>
            <person name="Couloux A."/>
            <person name="Cournoyer B."/>
            <person name="Cruveiller S."/>
            <person name="Daubin V."/>
            <person name="Demange N."/>
            <person name="Francino M.P."/>
            <person name="Goltsman E."/>
            <person name="Huang Y."/>
            <person name="Kopp O.R."/>
            <person name="Labarre L."/>
            <person name="Lapidus A."/>
            <person name="Lavire C."/>
            <person name="Marechal J."/>
            <person name="Martinez M."/>
            <person name="Mastronunzio J.E."/>
            <person name="Mullin B.C."/>
            <person name="Niemann J."/>
            <person name="Pujic P."/>
            <person name="Rawnsley T."/>
            <person name="Rouy Z."/>
            <person name="Schenowitz C."/>
            <person name="Sellstedt A."/>
            <person name="Tavares F."/>
            <person name="Tomkins J.P."/>
            <person name="Vallenet D."/>
            <person name="Valverde C."/>
            <person name="Wall L.G."/>
            <person name="Wang Y."/>
            <person name="Medigue C."/>
            <person name="Benson D.R."/>
        </authorList>
    </citation>
    <scope>NUCLEOTIDE SEQUENCE [LARGE SCALE GENOMIC DNA]</scope>
    <source>
        <strain evidence="9">DSM 45986 / CECT 9034 / ACN14a</strain>
    </source>
</reference>